<sequence length="77" mass="8279">MLNAKNIIGGTDLGGHGGGDIGLMEAFLYAIASEGESNNFNISGAEETYDSHLYVFAAEHSRRTGQVVNIEDFKQTQ</sequence>
<dbReference type="AlphaFoldDB" id="A0A2Z6RIK3"/>
<accession>A0A2Z6RIK3</accession>
<dbReference type="Proteomes" id="UP000247702">
    <property type="component" value="Unassembled WGS sequence"/>
</dbReference>
<proteinExistence type="predicted"/>
<dbReference type="EMBL" id="BEXD01003829">
    <property type="protein sequence ID" value="GBC02436.1"/>
    <property type="molecule type" value="Genomic_DNA"/>
</dbReference>
<evidence type="ECO:0000313" key="1">
    <source>
        <dbReference type="EMBL" id="GBC02436.1"/>
    </source>
</evidence>
<dbReference type="STRING" id="94130.A0A2Z6RIK3"/>
<reference evidence="1 2" key="1">
    <citation type="submission" date="2017-11" db="EMBL/GenBank/DDBJ databases">
        <title>The genome of Rhizophagus clarus HR1 reveals common genetic basis of auxotrophy among arbuscular mycorrhizal fungi.</title>
        <authorList>
            <person name="Kobayashi Y."/>
        </authorList>
    </citation>
    <scope>NUCLEOTIDE SEQUENCE [LARGE SCALE GENOMIC DNA]</scope>
    <source>
        <strain evidence="1 2">HR1</strain>
    </source>
</reference>
<organism evidence="1 2">
    <name type="scientific">Rhizophagus clarus</name>
    <dbReference type="NCBI Taxonomy" id="94130"/>
    <lineage>
        <taxon>Eukaryota</taxon>
        <taxon>Fungi</taxon>
        <taxon>Fungi incertae sedis</taxon>
        <taxon>Mucoromycota</taxon>
        <taxon>Glomeromycotina</taxon>
        <taxon>Glomeromycetes</taxon>
        <taxon>Glomerales</taxon>
        <taxon>Glomeraceae</taxon>
        <taxon>Rhizophagus</taxon>
    </lineage>
</organism>
<gene>
    <name evidence="1" type="ORF">RclHR1_04620003</name>
</gene>
<name>A0A2Z6RIK3_9GLOM</name>
<keyword evidence="2" id="KW-1185">Reference proteome</keyword>
<protein>
    <recommendedName>
        <fullName evidence="3">Gfo/Idh/MocA-like oxidoreductase C-terminal domain-containing protein</fullName>
    </recommendedName>
</protein>
<comment type="caution">
    <text evidence="1">The sequence shown here is derived from an EMBL/GenBank/DDBJ whole genome shotgun (WGS) entry which is preliminary data.</text>
</comment>
<evidence type="ECO:0000313" key="2">
    <source>
        <dbReference type="Proteomes" id="UP000247702"/>
    </source>
</evidence>
<evidence type="ECO:0008006" key="3">
    <source>
        <dbReference type="Google" id="ProtNLM"/>
    </source>
</evidence>